<keyword evidence="3 5" id="KW-0540">Nuclease</keyword>
<dbReference type="InterPro" id="IPR005227">
    <property type="entry name" value="YqgF"/>
</dbReference>
<comment type="function">
    <text evidence="5">Could be a nuclease involved in processing of the 5'-end of pre-16S rRNA.</text>
</comment>
<organism evidence="8 9">
    <name type="scientific">Corynebacterium silvaticum</name>
    <dbReference type="NCBI Taxonomy" id="2320431"/>
    <lineage>
        <taxon>Bacteria</taxon>
        <taxon>Bacillati</taxon>
        <taxon>Actinomycetota</taxon>
        <taxon>Actinomycetes</taxon>
        <taxon>Mycobacteriales</taxon>
        <taxon>Corynebacteriaceae</taxon>
        <taxon>Corynebacterium</taxon>
    </lineage>
</organism>
<accession>A0A7U5HM00</accession>
<dbReference type="GO" id="GO:0005829">
    <property type="term" value="C:cytosol"/>
    <property type="evidence" value="ECO:0007669"/>
    <property type="project" value="TreeGrafter"/>
</dbReference>
<comment type="subcellular location">
    <subcellularLocation>
        <location evidence="5">Cytoplasm</location>
    </subcellularLocation>
</comment>
<gene>
    <name evidence="8" type="primary">ruvX</name>
    <name evidence="8" type="ORF">CBE74_06800</name>
</gene>
<dbReference type="EC" id="3.1.-.-" evidence="5"/>
<keyword evidence="2 5" id="KW-0690">Ribosome biogenesis</keyword>
<name>A0A7U5HM00_9CORY</name>
<dbReference type="GO" id="GO:0016788">
    <property type="term" value="F:hydrolase activity, acting on ester bonds"/>
    <property type="evidence" value="ECO:0007669"/>
    <property type="project" value="UniProtKB-UniRule"/>
</dbReference>
<dbReference type="GO" id="GO:0000967">
    <property type="term" value="P:rRNA 5'-end processing"/>
    <property type="evidence" value="ECO:0007669"/>
    <property type="project" value="UniProtKB-UniRule"/>
</dbReference>
<sequence>MPITPDTPGIDDPGNGRRLGIDVGTVRIGVAASDRGARLAMPVETVPRKTGLRDRDQGDIDRLLEIIREYAVVEVVVGLPRDLKGNGSKSVKHAKDIAFRISRRLQASESSIPVRLADERLTTVVATQALRASGISEKIGRKVIDQAAAVEILQSWLDGRHAYKERNDMAGSTEDGYTDASVIPEAALNPESPNERR</sequence>
<dbReference type="PANTHER" id="PTHR33317:SF4">
    <property type="entry name" value="POLYNUCLEOTIDYL TRANSFERASE, RIBONUCLEASE H-LIKE SUPERFAMILY PROTEIN"/>
    <property type="match status" value="1"/>
</dbReference>
<dbReference type="SUPFAM" id="SSF53098">
    <property type="entry name" value="Ribonuclease H-like"/>
    <property type="match status" value="1"/>
</dbReference>
<keyword evidence="4 5" id="KW-0378">Hydrolase</keyword>
<evidence type="ECO:0000256" key="3">
    <source>
        <dbReference type="ARBA" id="ARBA00022722"/>
    </source>
</evidence>
<dbReference type="Gene3D" id="3.30.420.140">
    <property type="entry name" value="YqgF/RNase H-like domain"/>
    <property type="match status" value="1"/>
</dbReference>
<dbReference type="PANTHER" id="PTHR33317">
    <property type="entry name" value="POLYNUCLEOTIDYL TRANSFERASE, RIBONUCLEASE H-LIKE SUPERFAMILY PROTEIN"/>
    <property type="match status" value="1"/>
</dbReference>
<feature type="domain" description="YqgF/RNase H-like" evidence="7">
    <location>
        <begin position="16"/>
        <end position="126"/>
    </location>
</feature>
<reference evidence="8 9" key="4">
    <citation type="journal article" date="2020" name="PLoS ONE">
        <title>Taxonomic classification of strain PO100/5 shows a broader geographic distribution and genetic markers of the recently described Corynebacterium silvaticum.</title>
        <authorList>
            <person name="Viana M.V.C."/>
            <person name="Profeta R."/>
            <person name="da Silva A.L."/>
            <person name="Hurtado R."/>
            <person name="Cerqueira J.C."/>
            <person name="Ribeiro B.F.S."/>
            <person name="Almeida M.O."/>
            <person name="Morais-Rodrigues F."/>
            <person name="Soares S.C."/>
            <person name="Oliveira M."/>
            <person name="Tavares L."/>
            <person name="Figueiredo H."/>
            <person name="Wattam A.R."/>
            <person name="Barh D."/>
            <person name="Ghosh P."/>
            <person name="Silva A."/>
            <person name="Azevedo V."/>
        </authorList>
    </citation>
    <scope>NUCLEOTIDE SEQUENCE [LARGE SCALE GENOMIC DNA]</scope>
    <source>
        <strain evidence="8 9">PO100/5</strain>
    </source>
</reference>
<evidence type="ECO:0000259" key="7">
    <source>
        <dbReference type="SMART" id="SM00732"/>
    </source>
</evidence>
<keyword evidence="9" id="KW-1185">Reference proteome</keyword>
<reference evidence="8 9" key="3">
    <citation type="journal article" date="2020" name="Int. J. Syst. Evol. Microbiol.">
        <title>Corynebacterium silvaticum sp. nov., a unique group of NTTB corynebacteria in wild boar and roe deer.</title>
        <authorList>
            <person name="Dangel A."/>
            <person name="Berger A."/>
            <person name="Rau J."/>
            <person name="Eisenberg T."/>
            <person name="Kampfer P."/>
            <person name="Margos G."/>
            <person name="Contzen M."/>
            <person name="Busse H.J."/>
            <person name="Konrad R."/>
            <person name="Peters M."/>
            <person name="Sting R."/>
            <person name="Sing A."/>
        </authorList>
    </citation>
    <scope>NUCLEOTIDE SEQUENCE [LARGE SCALE GENOMIC DNA]</scope>
    <source>
        <strain evidence="8 9">PO100/5</strain>
    </source>
</reference>
<evidence type="ECO:0000256" key="6">
    <source>
        <dbReference type="SAM" id="MobiDB-lite"/>
    </source>
</evidence>
<dbReference type="NCBIfam" id="TIGR00250">
    <property type="entry name" value="RNAse_H_YqgF"/>
    <property type="match status" value="1"/>
</dbReference>
<dbReference type="InterPro" id="IPR006641">
    <property type="entry name" value="YqgF/RNaseH-like_dom"/>
</dbReference>
<dbReference type="CDD" id="cd16964">
    <property type="entry name" value="YqgF"/>
    <property type="match status" value="1"/>
</dbReference>
<dbReference type="SMART" id="SM00732">
    <property type="entry name" value="YqgFc"/>
    <property type="match status" value="1"/>
</dbReference>
<dbReference type="Pfam" id="PF03652">
    <property type="entry name" value="RuvX"/>
    <property type="match status" value="1"/>
</dbReference>
<keyword evidence="1 5" id="KW-0963">Cytoplasm</keyword>
<dbReference type="KEGG" id="csil:CBE74_06800"/>
<comment type="similarity">
    <text evidence="5">Belongs to the YqgF HJR family.</text>
</comment>
<reference evidence="8 9" key="2">
    <citation type="journal article" date="2020" name="Antonie Van Leeuwenhoek">
        <title>Phylogenomic characterisation of a novel corynebacterial species pathogenic to animals.</title>
        <authorList>
            <person name="Moller J."/>
            <person name="Musella L."/>
            <person name="Melnikov V."/>
            <person name="Geissdorfer W."/>
            <person name="Burkovski A."/>
            <person name="Sangal V."/>
        </authorList>
    </citation>
    <scope>NUCLEOTIDE SEQUENCE [LARGE SCALE GENOMIC DNA]</scope>
    <source>
        <strain evidence="8 9">PO100/5</strain>
    </source>
</reference>
<evidence type="ECO:0000256" key="5">
    <source>
        <dbReference type="HAMAP-Rule" id="MF_00651"/>
    </source>
</evidence>
<dbReference type="GeneID" id="75007959"/>
<dbReference type="GO" id="GO:0004518">
    <property type="term" value="F:nuclease activity"/>
    <property type="evidence" value="ECO:0007669"/>
    <property type="project" value="UniProtKB-KW"/>
</dbReference>
<evidence type="ECO:0000256" key="1">
    <source>
        <dbReference type="ARBA" id="ARBA00022490"/>
    </source>
</evidence>
<reference evidence="8 9" key="1">
    <citation type="journal article" date="2014" name="BMC Vet. Res.">
        <title>First report of Corynebacterium pseudotuberculosis from caseous lymphadenitis lesions in Black Alentejano pig (Sus scrofa domesticus).</title>
        <authorList>
            <person name="Oliveira M."/>
            <person name="Barroco C."/>
            <person name="Mottola C."/>
            <person name="Santos R."/>
            <person name="Lemsaddek A."/>
            <person name="Tavares L."/>
            <person name="Semedo-Lemsaddek T."/>
        </authorList>
    </citation>
    <scope>NUCLEOTIDE SEQUENCE [LARGE SCALE GENOMIC DNA]</scope>
    <source>
        <strain evidence="8 9">PO100/5</strain>
    </source>
</reference>
<evidence type="ECO:0000313" key="8">
    <source>
        <dbReference type="EMBL" id="ARU46246.1"/>
    </source>
</evidence>
<proteinExistence type="inferred from homology"/>
<protein>
    <recommendedName>
        <fullName evidence="5">Putative pre-16S rRNA nuclease</fullName>
        <ecNumber evidence="5">3.1.-.-</ecNumber>
    </recommendedName>
</protein>
<dbReference type="EMBL" id="CP021417">
    <property type="protein sequence ID" value="ARU46246.1"/>
    <property type="molecule type" value="Genomic_DNA"/>
</dbReference>
<dbReference type="InterPro" id="IPR037027">
    <property type="entry name" value="YqgF/RNaseH-like_dom_sf"/>
</dbReference>
<feature type="region of interest" description="Disordered" evidence="6">
    <location>
        <begin position="169"/>
        <end position="197"/>
    </location>
</feature>
<evidence type="ECO:0000256" key="2">
    <source>
        <dbReference type="ARBA" id="ARBA00022517"/>
    </source>
</evidence>
<dbReference type="HAMAP" id="MF_00651">
    <property type="entry name" value="Nuclease_YqgF"/>
    <property type="match status" value="1"/>
</dbReference>
<dbReference type="RefSeq" id="WP_087454059.1">
    <property type="nucleotide sequence ID" value="NZ_CP021417.2"/>
</dbReference>
<evidence type="ECO:0000313" key="9">
    <source>
        <dbReference type="Proteomes" id="UP000195652"/>
    </source>
</evidence>
<dbReference type="Proteomes" id="UP000195652">
    <property type="component" value="Chromosome"/>
</dbReference>
<evidence type="ECO:0000256" key="4">
    <source>
        <dbReference type="ARBA" id="ARBA00022801"/>
    </source>
</evidence>
<dbReference type="AlphaFoldDB" id="A0A7U5HM00"/>
<dbReference type="InterPro" id="IPR012337">
    <property type="entry name" value="RNaseH-like_sf"/>
</dbReference>